<accession>B7G7X9</accession>
<dbReference type="SMART" id="SM00271">
    <property type="entry name" value="DnaJ"/>
    <property type="match status" value="1"/>
</dbReference>
<dbReference type="GO" id="GO:0051082">
    <property type="term" value="F:unfolded protein binding"/>
    <property type="evidence" value="ECO:0007669"/>
    <property type="project" value="TreeGrafter"/>
</dbReference>
<protein>
    <recommendedName>
        <fullName evidence="3">J domain-containing protein</fullName>
    </recommendedName>
</protein>
<dbReference type="GO" id="GO:0042026">
    <property type="term" value="P:protein refolding"/>
    <property type="evidence" value="ECO:0007669"/>
    <property type="project" value="TreeGrafter"/>
</dbReference>
<dbReference type="Pfam" id="PF00226">
    <property type="entry name" value="DnaJ"/>
    <property type="match status" value="1"/>
</dbReference>
<dbReference type="InterPro" id="IPR001623">
    <property type="entry name" value="DnaJ_domain"/>
</dbReference>
<keyword evidence="1" id="KW-0143">Chaperone</keyword>
<dbReference type="Proteomes" id="UP000000759">
    <property type="component" value="Chromosome 18"/>
</dbReference>
<dbReference type="PANTHER" id="PTHR43096">
    <property type="entry name" value="DNAJ HOMOLOG 1, MITOCHONDRIAL-RELATED"/>
    <property type="match status" value="1"/>
</dbReference>
<feature type="non-terminal residue" evidence="4">
    <location>
        <position position="131"/>
    </location>
</feature>
<dbReference type="SUPFAM" id="SSF46565">
    <property type="entry name" value="Chaperone J-domain"/>
    <property type="match status" value="1"/>
</dbReference>
<dbReference type="PROSITE" id="PS00636">
    <property type="entry name" value="DNAJ_1"/>
    <property type="match status" value="1"/>
</dbReference>
<dbReference type="KEGG" id="pti:PHATRDRAFT_15224"/>
<sequence length="131" mass="14975">MFCSPEPHTRPNSHHPFRSRQSPVSGIMPKNMSSLLCCSTPSAYAANRRSSSQQTRQPRKATDPDDYYKLLGLSKTAKPKEIKKAYRKLALQFHPDKVPEAEKEEAENMFVRVSEAYAVLSDDEKRNVYDK</sequence>
<dbReference type="InterPro" id="IPR036869">
    <property type="entry name" value="J_dom_sf"/>
</dbReference>
<evidence type="ECO:0000313" key="5">
    <source>
        <dbReference type="Proteomes" id="UP000000759"/>
    </source>
</evidence>
<dbReference type="InterPro" id="IPR018253">
    <property type="entry name" value="DnaJ_domain_CS"/>
</dbReference>
<name>B7G7X9_PHATC</name>
<dbReference type="eggNOG" id="KOG0714">
    <property type="taxonomic scope" value="Eukaryota"/>
</dbReference>
<reference evidence="4 5" key="1">
    <citation type="journal article" date="2008" name="Nature">
        <title>The Phaeodactylum genome reveals the evolutionary history of diatom genomes.</title>
        <authorList>
            <person name="Bowler C."/>
            <person name="Allen A.E."/>
            <person name="Badger J.H."/>
            <person name="Grimwood J."/>
            <person name="Jabbari K."/>
            <person name="Kuo A."/>
            <person name="Maheswari U."/>
            <person name="Martens C."/>
            <person name="Maumus F."/>
            <person name="Otillar R.P."/>
            <person name="Rayko E."/>
            <person name="Salamov A."/>
            <person name="Vandepoele K."/>
            <person name="Beszteri B."/>
            <person name="Gruber A."/>
            <person name="Heijde M."/>
            <person name="Katinka M."/>
            <person name="Mock T."/>
            <person name="Valentin K."/>
            <person name="Verret F."/>
            <person name="Berges J.A."/>
            <person name="Brownlee C."/>
            <person name="Cadoret J.P."/>
            <person name="Chiovitti A."/>
            <person name="Choi C.J."/>
            <person name="Coesel S."/>
            <person name="De Martino A."/>
            <person name="Detter J.C."/>
            <person name="Durkin C."/>
            <person name="Falciatore A."/>
            <person name="Fournet J."/>
            <person name="Haruta M."/>
            <person name="Huysman M.J."/>
            <person name="Jenkins B.D."/>
            <person name="Jiroutova K."/>
            <person name="Jorgensen R.E."/>
            <person name="Joubert Y."/>
            <person name="Kaplan A."/>
            <person name="Kroger N."/>
            <person name="Kroth P.G."/>
            <person name="La Roche J."/>
            <person name="Lindquist E."/>
            <person name="Lommer M."/>
            <person name="Martin-Jezequel V."/>
            <person name="Lopez P.J."/>
            <person name="Lucas S."/>
            <person name="Mangogna M."/>
            <person name="McGinnis K."/>
            <person name="Medlin L.K."/>
            <person name="Montsant A."/>
            <person name="Oudot-Le Secq M.P."/>
            <person name="Napoli C."/>
            <person name="Obornik M."/>
            <person name="Parker M.S."/>
            <person name="Petit J.L."/>
            <person name="Porcel B.M."/>
            <person name="Poulsen N."/>
            <person name="Robison M."/>
            <person name="Rychlewski L."/>
            <person name="Rynearson T.A."/>
            <person name="Schmutz J."/>
            <person name="Shapiro H."/>
            <person name="Siaut M."/>
            <person name="Stanley M."/>
            <person name="Sussman M.R."/>
            <person name="Taylor A.R."/>
            <person name="Vardi A."/>
            <person name="von Dassow P."/>
            <person name="Vyverman W."/>
            <person name="Willis A."/>
            <person name="Wyrwicz L.S."/>
            <person name="Rokhsar D.S."/>
            <person name="Weissenbach J."/>
            <person name="Armbrust E.V."/>
            <person name="Green B.R."/>
            <person name="Van de Peer Y."/>
            <person name="Grigoriev I.V."/>
        </authorList>
    </citation>
    <scope>NUCLEOTIDE SEQUENCE [LARGE SCALE GENOMIC DNA]</scope>
    <source>
        <strain evidence="4 5">CCAP 1055/1</strain>
    </source>
</reference>
<dbReference type="AlphaFoldDB" id="B7G7X9"/>
<reference evidence="5" key="2">
    <citation type="submission" date="2008-08" db="EMBL/GenBank/DDBJ databases">
        <authorList>
            <consortium name="Diatom Consortium"/>
            <person name="Grigoriev I."/>
            <person name="Grimwood J."/>
            <person name="Kuo A."/>
            <person name="Otillar R.P."/>
            <person name="Salamov A."/>
            <person name="Detter J.C."/>
            <person name="Lindquist E."/>
            <person name="Shapiro H."/>
            <person name="Lucas S."/>
            <person name="Glavina del Rio T."/>
            <person name="Pitluck S."/>
            <person name="Rokhsar D."/>
            <person name="Bowler C."/>
        </authorList>
    </citation>
    <scope>GENOME REANNOTATION</scope>
    <source>
        <strain evidence="5">CCAP 1055/1</strain>
    </source>
</reference>
<evidence type="ECO:0000256" key="1">
    <source>
        <dbReference type="ARBA" id="ARBA00023186"/>
    </source>
</evidence>
<feature type="domain" description="J" evidence="3">
    <location>
        <begin position="66"/>
        <end position="131"/>
    </location>
</feature>
<dbReference type="EMBL" id="CM000620">
    <property type="protein sequence ID" value="EEC45313.1"/>
    <property type="molecule type" value="Genomic_DNA"/>
</dbReference>
<dbReference type="PaxDb" id="2850-Phatr15224"/>
<dbReference type="PROSITE" id="PS50076">
    <property type="entry name" value="DNAJ_2"/>
    <property type="match status" value="1"/>
</dbReference>
<dbReference type="RefSeq" id="XP_002183095.1">
    <property type="nucleotide sequence ID" value="XM_002183059.1"/>
</dbReference>
<dbReference type="OrthoDB" id="10250354at2759"/>
<dbReference type="PRINTS" id="PR00625">
    <property type="entry name" value="JDOMAIN"/>
</dbReference>
<proteinExistence type="predicted"/>
<evidence type="ECO:0000259" key="3">
    <source>
        <dbReference type="PROSITE" id="PS50076"/>
    </source>
</evidence>
<dbReference type="STRING" id="556484.B7G7X9"/>
<dbReference type="InParanoid" id="B7G7X9"/>
<gene>
    <name evidence="4" type="ORF">PHATRDRAFT_15224</name>
</gene>
<dbReference type="CDD" id="cd06257">
    <property type="entry name" value="DnaJ"/>
    <property type="match status" value="1"/>
</dbReference>
<feature type="region of interest" description="Disordered" evidence="2">
    <location>
        <begin position="45"/>
        <end position="66"/>
    </location>
</feature>
<evidence type="ECO:0000313" key="4">
    <source>
        <dbReference type="EMBL" id="EEC45313.1"/>
    </source>
</evidence>
<evidence type="ECO:0000256" key="2">
    <source>
        <dbReference type="SAM" id="MobiDB-lite"/>
    </source>
</evidence>
<dbReference type="PANTHER" id="PTHR43096:SF52">
    <property type="entry name" value="DNAJ HOMOLOG 1, MITOCHONDRIAL-RELATED"/>
    <property type="match status" value="1"/>
</dbReference>
<dbReference type="GO" id="GO:0005737">
    <property type="term" value="C:cytoplasm"/>
    <property type="evidence" value="ECO:0007669"/>
    <property type="project" value="TreeGrafter"/>
</dbReference>
<keyword evidence="5" id="KW-1185">Reference proteome</keyword>
<feature type="region of interest" description="Disordered" evidence="2">
    <location>
        <begin position="1"/>
        <end position="30"/>
    </location>
</feature>
<dbReference type="Gene3D" id="1.10.287.110">
    <property type="entry name" value="DnaJ domain"/>
    <property type="match status" value="1"/>
</dbReference>
<dbReference type="GeneID" id="7194834"/>
<organism evidence="4 5">
    <name type="scientific">Phaeodactylum tricornutum (strain CCAP 1055/1)</name>
    <dbReference type="NCBI Taxonomy" id="556484"/>
    <lineage>
        <taxon>Eukaryota</taxon>
        <taxon>Sar</taxon>
        <taxon>Stramenopiles</taxon>
        <taxon>Ochrophyta</taxon>
        <taxon>Bacillariophyta</taxon>
        <taxon>Bacillariophyceae</taxon>
        <taxon>Bacillariophycidae</taxon>
        <taxon>Naviculales</taxon>
        <taxon>Phaeodactylaceae</taxon>
        <taxon>Phaeodactylum</taxon>
    </lineage>
</organism>